<evidence type="ECO:0000259" key="6">
    <source>
        <dbReference type="Pfam" id="PF04101"/>
    </source>
</evidence>
<evidence type="ECO:0000313" key="8">
    <source>
        <dbReference type="Proteomes" id="UP001501411"/>
    </source>
</evidence>
<comment type="caution">
    <text evidence="7">The sequence shown here is derived from an EMBL/GenBank/DDBJ whole genome shotgun (WGS) entry which is preliminary data.</text>
</comment>
<feature type="domain" description="Glycosyl transferase family 28 C-terminal" evidence="6">
    <location>
        <begin position="1"/>
        <end position="144"/>
    </location>
</feature>
<reference evidence="8" key="1">
    <citation type="journal article" date="2019" name="Int. J. Syst. Evol. Microbiol.">
        <title>The Global Catalogue of Microorganisms (GCM) 10K type strain sequencing project: providing services to taxonomists for standard genome sequencing and annotation.</title>
        <authorList>
            <consortium name="The Broad Institute Genomics Platform"/>
            <consortium name="The Broad Institute Genome Sequencing Center for Infectious Disease"/>
            <person name="Wu L."/>
            <person name="Ma J."/>
        </authorList>
    </citation>
    <scope>NUCLEOTIDE SEQUENCE [LARGE SCALE GENOMIC DNA]</scope>
    <source>
        <strain evidence="8">JCM 18200</strain>
    </source>
</reference>
<dbReference type="Pfam" id="PF04101">
    <property type="entry name" value="Glyco_tran_28_C"/>
    <property type="match status" value="1"/>
</dbReference>
<dbReference type="SUPFAM" id="SSF53756">
    <property type="entry name" value="UDP-Glycosyltransferase/glycogen phosphorylase"/>
    <property type="match status" value="1"/>
</dbReference>
<evidence type="ECO:0000256" key="3">
    <source>
        <dbReference type="ARBA" id="ARBA00022676"/>
    </source>
</evidence>
<evidence type="ECO:0000313" key="7">
    <source>
        <dbReference type="EMBL" id="GAA4785591.1"/>
    </source>
</evidence>
<evidence type="ECO:0000256" key="4">
    <source>
        <dbReference type="ARBA" id="ARBA00022679"/>
    </source>
</evidence>
<keyword evidence="8" id="KW-1185">Reference proteome</keyword>
<dbReference type="PANTHER" id="PTHR12867:SF6">
    <property type="entry name" value="N-ACETYLGLUCOSAMINYLDIPHOSPHODOLICHOL N-ACETYLGLUCOSAMINYLTRANSFERASE"/>
    <property type="match status" value="1"/>
</dbReference>
<gene>
    <name evidence="7" type="ORF">GCM10023231_11880</name>
</gene>
<accession>A0ABP9AWJ4</accession>
<evidence type="ECO:0000256" key="2">
    <source>
        <dbReference type="ARBA" id="ARBA00006962"/>
    </source>
</evidence>
<dbReference type="Proteomes" id="UP001501411">
    <property type="component" value="Unassembled WGS sequence"/>
</dbReference>
<organism evidence="7 8">
    <name type="scientific">Olivibacter ginsenosidimutans</name>
    <dbReference type="NCBI Taxonomy" id="1176537"/>
    <lineage>
        <taxon>Bacteria</taxon>
        <taxon>Pseudomonadati</taxon>
        <taxon>Bacteroidota</taxon>
        <taxon>Sphingobacteriia</taxon>
        <taxon>Sphingobacteriales</taxon>
        <taxon>Sphingobacteriaceae</taxon>
        <taxon>Olivibacter</taxon>
    </lineage>
</organism>
<evidence type="ECO:0000256" key="5">
    <source>
        <dbReference type="ARBA" id="ARBA00022824"/>
    </source>
</evidence>
<evidence type="ECO:0000256" key="1">
    <source>
        <dbReference type="ARBA" id="ARBA00004240"/>
    </source>
</evidence>
<sequence>MIFVTTGTQASFDRLIKAIDEIANQLTGELIYAQVLETEYSVKSDNMKLIGFLSQGEFENYYSNARLIVSHAGTGSIFSALTSNKPIIVLPRRASLGEHRNEHQMATAKKFKDIGLLEVAFDENELKTKILECLKELKPLNQKTIGKYASDSFILNLKSKISAH</sequence>
<keyword evidence="4" id="KW-0808">Transferase</keyword>
<dbReference type="RefSeq" id="WP_345230805.1">
    <property type="nucleotide sequence ID" value="NZ_BAABIQ010000005.1"/>
</dbReference>
<dbReference type="EMBL" id="BAABIQ010000005">
    <property type="protein sequence ID" value="GAA4785591.1"/>
    <property type="molecule type" value="Genomic_DNA"/>
</dbReference>
<dbReference type="InterPro" id="IPR007235">
    <property type="entry name" value="Glyco_trans_28_C"/>
</dbReference>
<proteinExistence type="inferred from homology"/>
<dbReference type="Gene3D" id="3.40.50.2000">
    <property type="entry name" value="Glycogen Phosphorylase B"/>
    <property type="match status" value="1"/>
</dbReference>
<dbReference type="PANTHER" id="PTHR12867">
    <property type="entry name" value="GLYCOSYL TRANSFERASE-RELATED"/>
    <property type="match status" value="1"/>
</dbReference>
<dbReference type="InterPro" id="IPR039042">
    <property type="entry name" value="Alg13-like"/>
</dbReference>
<name>A0ABP9AWJ4_9SPHI</name>
<keyword evidence="3" id="KW-0328">Glycosyltransferase</keyword>
<comment type="similarity">
    <text evidence="2">Belongs to the glycosyltransferase 28 family.</text>
</comment>
<comment type="subcellular location">
    <subcellularLocation>
        <location evidence="1">Endoplasmic reticulum</location>
    </subcellularLocation>
</comment>
<protein>
    <recommendedName>
        <fullName evidence="6">Glycosyl transferase family 28 C-terminal domain-containing protein</fullName>
    </recommendedName>
</protein>
<keyword evidence="5" id="KW-0256">Endoplasmic reticulum</keyword>